<gene>
    <name evidence="2" type="ORF">AXF42_Ash000056</name>
</gene>
<evidence type="ECO:0000256" key="1">
    <source>
        <dbReference type="SAM" id="Phobius"/>
    </source>
</evidence>
<name>A0A2I0AFB0_9ASPA</name>
<dbReference type="Pfam" id="PF16594">
    <property type="entry name" value="ATP-synt_Z"/>
    <property type="match status" value="1"/>
</dbReference>
<organism evidence="2 3">
    <name type="scientific">Apostasia shenzhenica</name>
    <dbReference type="NCBI Taxonomy" id="1088818"/>
    <lineage>
        <taxon>Eukaryota</taxon>
        <taxon>Viridiplantae</taxon>
        <taxon>Streptophyta</taxon>
        <taxon>Embryophyta</taxon>
        <taxon>Tracheophyta</taxon>
        <taxon>Spermatophyta</taxon>
        <taxon>Magnoliopsida</taxon>
        <taxon>Liliopsida</taxon>
        <taxon>Asparagales</taxon>
        <taxon>Orchidaceae</taxon>
        <taxon>Apostasioideae</taxon>
        <taxon>Apostasia</taxon>
    </lineage>
</organism>
<keyword evidence="1" id="KW-0472">Membrane</keyword>
<dbReference type="Proteomes" id="UP000236161">
    <property type="component" value="Unassembled WGS sequence"/>
</dbReference>
<dbReference type="AlphaFoldDB" id="A0A2I0AFB0"/>
<reference evidence="2 3" key="1">
    <citation type="journal article" date="2017" name="Nature">
        <title>The Apostasia genome and the evolution of orchids.</title>
        <authorList>
            <person name="Zhang G.Q."/>
            <person name="Liu K.W."/>
            <person name="Li Z."/>
            <person name="Lohaus R."/>
            <person name="Hsiao Y.Y."/>
            <person name="Niu S.C."/>
            <person name="Wang J.Y."/>
            <person name="Lin Y.C."/>
            <person name="Xu Q."/>
            <person name="Chen L.J."/>
            <person name="Yoshida K."/>
            <person name="Fujiwara S."/>
            <person name="Wang Z.W."/>
            <person name="Zhang Y.Q."/>
            <person name="Mitsuda N."/>
            <person name="Wang M."/>
            <person name="Liu G.H."/>
            <person name="Pecoraro L."/>
            <person name="Huang H.X."/>
            <person name="Xiao X.J."/>
            <person name="Lin M."/>
            <person name="Wu X.Y."/>
            <person name="Wu W.L."/>
            <person name="Chen Y.Y."/>
            <person name="Chang S.B."/>
            <person name="Sakamoto S."/>
            <person name="Ohme-Takagi M."/>
            <person name="Yagi M."/>
            <person name="Zeng S.J."/>
            <person name="Shen C.Y."/>
            <person name="Yeh C.M."/>
            <person name="Luo Y.B."/>
            <person name="Tsai W.C."/>
            <person name="Van de Peer Y."/>
            <person name="Liu Z.J."/>
        </authorList>
    </citation>
    <scope>NUCLEOTIDE SEQUENCE [LARGE SCALE GENOMIC DNA]</scope>
    <source>
        <strain evidence="3">cv. Shenzhen</strain>
        <tissue evidence="2">Stem</tissue>
    </source>
</reference>
<feature type="transmembrane region" description="Helical" evidence="1">
    <location>
        <begin position="51"/>
        <end position="74"/>
    </location>
</feature>
<evidence type="ECO:0000313" key="2">
    <source>
        <dbReference type="EMBL" id="PKA54223.1"/>
    </source>
</evidence>
<keyword evidence="3" id="KW-1185">Reference proteome</keyword>
<dbReference type="PANTHER" id="PTHR35165">
    <property type="entry name" value="OS08G0113900 PROTEIN"/>
    <property type="match status" value="1"/>
</dbReference>
<dbReference type="EMBL" id="KZ451982">
    <property type="protein sequence ID" value="PKA54223.1"/>
    <property type="molecule type" value="Genomic_DNA"/>
</dbReference>
<keyword evidence="1" id="KW-1133">Transmembrane helix</keyword>
<sequence>MMEAGGGRTAAEGGAGGGVLAAAAASAFACVAGAGVLGWWAWAFHPANEQLWMVPVGLVMLGTPAVVWFSFVAAGEV</sequence>
<evidence type="ECO:0000313" key="3">
    <source>
        <dbReference type="Proteomes" id="UP000236161"/>
    </source>
</evidence>
<dbReference type="OrthoDB" id="1423823at2759"/>
<accession>A0A2I0AFB0</accession>
<dbReference type="InterPro" id="IPR032238">
    <property type="entry name" value="ATP-synth_Z"/>
</dbReference>
<proteinExistence type="predicted"/>
<protein>
    <submittedName>
        <fullName evidence="2">Uncharacterized protein</fullName>
    </submittedName>
</protein>
<feature type="transmembrane region" description="Helical" evidence="1">
    <location>
        <begin position="20"/>
        <end position="44"/>
    </location>
</feature>
<dbReference type="PANTHER" id="PTHR35165:SF1">
    <property type="entry name" value="OS04G0577375 PROTEIN"/>
    <property type="match status" value="1"/>
</dbReference>
<keyword evidence="1" id="KW-0812">Transmembrane</keyword>